<accession>A0A8H6KHR8</accession>
<evidence type="ECO:0000256" key="1">
    <source>
        <dbReference type="SAM" id="MobiDB-lite"/>
    </source>
</evidence>
<protein>
    <submittedName>
        <fullName evidence="2">Uncharacterized protein</fullName>
    </submittedName>
</protein>
<dbReference type="Proteomes" id="UP000654918">
    <property type="component" value="Unassembled WGS sequence"/>
</dbReference>
<dbReference type="EMBL" id="WIGO01000083">
    <property type="protein sequence ID" value="KAF6831306.1"/>
    <property type="molecule type" value="Genomic_DNA"/>
</dbReference>
<reference evidence="2" key="1">
    <citation type="journal article" date="2020" name="Phytopathology">
        <title>Genome Sequence Resources of Colletotrichum truncatum, C. plurivorum, C. musicola, and C. sojae: Four Species Pathogenic to Soybean (Glycine max).</title>
        <authorList>
            <person name="Rogerio F."/>
            <person name="Boufleur T.R."/>
            <person name="Ciampi-Guillardi M."/>
            <person name="Sukno S.A."/>
            <person name="Thon M.R."/>
            <person name="Massola Junior N.S."/>
            <person name="Baroncelli R."/>
        </authorList>
    </citation>
    <scope>NUCLEOTIDE SEQUENCE</scope>
    <source>
        <strain evidence="2">LFN00145</strain>
    </source>
</reference>
<keyword evidence="3" id="KW-1185">Reference proteome</keyword>
<feature type="compositionally biased region" description="Polar residues" evidence="1">
    <location>
        <begin position="82"/>
        <end position="96"/>
    </location>
</feature>
<dbReference type="AlphaFoldDB" id="A0A8H6KHR8"/>
<organism evidence="2 3">
    <name type="scientific">Colletotrichum plurivorum</name>
    <dbReference type="NCBI Taxonomy" id="2175906"/>
    <lineage>
        <taxon>Eukaryota</taxon>
        <taxon>Fungi</taxon>
        <taxon>Dikarya</taxon>
        <taxon>Ascomycota</taxon>
        <taxon>Pezizomycotina</taxon>
        <taxon>Sordariomycetes</taxon>
        <taxon>Hypocreomycetidae</taxon>
        <taxon>Glomerellales</taxon>
        <taxon>Glomerellaceae</taxon>
        <taxon>Colletotrichum</taxon>
        <taxon>Colletotrichum orchidearum species complex</taxon>
    </lineage>
</organism>
<evidence type="ECO:0000313" key="2">
    <source>
        <dbReference type="EMBL" id="KAF6831306.1"/>
    </source>
</evidence>
<proteinExistence type="predicted"/>
<comment type="caution">
    <text evidence="2">The sequence shown here is derived from an EMBL/GenBank/DDBJ whole genome shotgun (WGS) entry which is preliminary data.</text>
</comment>
<evidence type="ECO:0000313" key="3">
    <source>
        <dbReference type="Proteomes" id="UP000654918"/>
    </source>
</evidence>
<feature type="region of interest" description="Disordered" evidence="1">
    <location>
        <begin position="1"/>
        <end position="53"/>
    </location>
</feature>
<gene>
    <name evidence="2" type="ORF">CPLU01_06863</name>
</gene>
<feature type="region of interest" description="Disordered" evidence="1">
    <location>
        <begin position="74"/>
        <end position="149"/>
    </location>
</feature>
<sequence>MDTERAGFAQGWKVRRKPVPQADDDVPPPSHDRIRHNALPRNDSLAPTKDDRIPLIQIKNCGGNGASTRRAFARDDEAERFSASSDTNDGAAQNKSPWLILPLPHLPKTTRLAAQETQSQNIPPSPSSPNLGKQYFGHGLENWSGVSSA</sequence>
<name>A0A8H6KHR8_9PEZI</name>